<dbReference type="AlphaFoldDB" id="A0A164UYV7"/>
<evidence type="ECO:0000313" key="1">
    <source>
        <dbReference type="EMBL" id="KZS93660.1"/>
    </source>
</evidence>
<evidence type="ECO:0000313" key="2">
    <source>
        <dbReference type="Proteomes" id="UP000076722"/>
    </source>
</evidence>
<keyword evidence="2" id="KW-1185">Reference proteome</keyword>
<proteinExistence type="predicted"/>
<sequence>MSTEIGFINEWVEAKFSALGLDRALSLTRLADLGNLVTGAGMNTNPLSFFFFRLHVLDELQSFQGNKYINITGPRGDSYIYSTSTSTRWWGKPGAQKFTSMEFPSVCPEEDHIIYVDPNGYSSQISIASSLLQNAPLSYSWITRDVHRS</sequence>
<organism evidence="1 2">
    <name type="scientific">Sistotremastrum niveocremeum HHB9708</name>
    <dbReference type="NCBI Taxonomy" id="1314777"/>
    <lineage>
        <taxon>Eukaryota</taxon>
        <taxon>Fungi</taxon>
        <taxon>Dikarya</taxon>
        <taxon>Basidiomycota</taxon>
        <taxon>Agaricomycotina</taxon>
        <taxon>Agaricomycetes</taxon>
        <taxon>Sistotremastrales</taxon>
        <taxon>Sistotremastraceae</taxon>
        <taxon>Sertulicium</taxon>
        <taxon>Sertulicium niveocremeum</taxon>
    </lineage>
</organism>
<dbReference type="EMBL" id="KV419406">
    <property type="protein sequence ID" value="KZS93660.1"/>
    <property type="molecule type" value="Genomic_DNA"/>
</dbReference>
<reference evidence="1 2" key="1">
    <citation type="journal article" date="2016" name="Mol. Biol. Evol.">
        <title>Comparative Genomics of Early-Diverging Mushroom-Forming Fungi Provides Insights into the Origins of Lignocellulose Decay Capabilities.</title>
        <authorList>
            <person name="Nagy L.G."/>
            <person name="Riley R."/>
            <person name="Tritt A."/>
            <person name="Adam C."/>
            <person name="Daum C."/>
            <person name="Floudas D."/>
            <person name="Sun H."/>
            <person name="Yadav J.S."/>
            <person name="Pangilinan J."/>
            <person name="Larsson K.H."/>
            <person name="Matsuura K."/>
            <person name="Barry K."/>
            <person name="Labutti K."/>
            <person name="Kuo R."/>
            <person name="Ohm R.A."/>
            <person name="Bhattacharya S.S."/>
            <person name="Shirouzu T."/>
            <person name="Yoshinaga Y."/>
            <person name="Martin F.M."/>
            <person name="Grigoriev I.V."/>
            <person name="Hibbett D.S."/>
        </authorList>
    </citation>
    <scope>NUCLEOTIDE SEQUENCE [LARGE SCALE GENOMIC DNA]</scope>
    <source>
        <strain evidence="1 2">HHB9708</strain>
    </source>
</reference>
<dbReference type="Proteomes" id="UP000076722">
    <property type="component" value="Unassembled WGS sequence"/>
</dbReference>
<protein>
    <submittedName>
        <fullName evidence="1">Uncharacterized protein</fullName>
    </submittedName>
</protein>
<gene>
    <name evidence="1" type="ORF">SISNIDRAFT_465841</name>
</gene>
<name>A0A164UYV7_9AGAM</name>
<accession>A0A164UYV7</accession>